<dbReference type="Pfam" id="PF00440">
    <property type="entry name" value="TetR_N"/>
    <property type="match status" value="1"/>
</dbReference>
<feature type="domain" description="HTH tetR-type" evidence="3">
    <location>
        <begin position="13"/>
        <end position="73"/>
    </location>
</feature>
<dbReference type="PANTHER" id="PTHR30328">
    <property type="entry name" value="TRANSCRIPTIONAL REPRESSOR"/>
    <property type="match status" value="1"/>
</dbReference>
<dbReference type="GO" id="GO:0006355">
    <property type="term" value="P:regulation of DNA-templated transcription"/>
    <property type="evidence" value="ECO:0007669"/>
    <property type="project" value="UniProtKB-ARBA"/>
</dbReference>
<dbReference type="PRINTS" id="PR00455">
    <property type="entry name" value="HTHTETR"/>
</dbReference>
<dbReference type="InterPro" id="IPR036271">
    <property type="entry name" value="Tet_transcr_reg_TetR-rel_C_sf"/>
</dbReference>
<accession>A0A1Q8CUS6</accession>
<evidence type="ECO:0000256" key="1">
    <source>
        <dbReference type="ARBA" id="ARBA00023125"/>
    </source>
</evidence>
<dbReference type="InterPro" id="IPR050109">
    <property type="entry name" value="HTH-type_TetR-like_transc_reg"/>
</dbReference>
<dbReference type="Gene3D" id="1.10.357.10">
    <property type="entry name" value="Tetracycline Repressor, domain 2"/>
    <property type="match status" value="1"/>
</dbReference>
<comment type="caution">
    <text evidence="4">The sequence shown here is derived from an EMBL/GenBank/DDBJ whole genome shotgun (WGS) entry which is preliminary data.</text>
</comment>
<keyword evidence="1 2" id="KW-0238">DNA-binding</keyword>
<organism evidence="4 5">
    <name type="scientific">Actinophytocola xanthii</name>
    <dbReference type="NCBI Taxonomy" id="1912961"/>
    <lineage>
        <taxon>Bacteria</taxon>
        <taxon>Bacillati</taxon>
        <taxon>Actinomycetota</taxon>
        <taxon>Actinomycetes</taxon>
        <taxon>Pseudonocardiales</taxon>
        <taxon>Pseudonocardiaceae</taxon>
    </lineage>
</organism>
<dbReference type="STRING" id="1912961.BU204_08265"/>
<dbReference type="InterPro" id="IPR001647">
    <property type="entry name" value="HTH_TetR"/>
</dbReference>
<dbReference type="AlphaFoldDB" id="A0A1Q8CUS6"/>
<dbReference type="PROSITE" id="PS50977">
    <property type="entry name" value="HTH_TETR_2"/>
    <property type="match status" value="1"/>
</dbReference>
<evidence type="ECO:0000313" key="4">
    <source>
        <dbReference type="EMBL" id="OLF18118.1"/>
    </source>
</evidence>
<evidence type="ECO:0000256" key="2">
    <source>
        <dbReference type="PROSITE-ProRule" id="PRU00335"/>
    </source>
</evidence>
<protein>
    <submittedName>
        <fullName evidence="4">TetR family transcriptional regulator</fullName>
    </submittedName>
</protein>
<name>A0A1Q8CUS6_9PSEU</name>
<dbReference type="Pfam" id="PF17926">
    <property type="entry name" value="TetR_C_21"/>
    <property type="match status" value="1"/>
</dbReference>
<proteinExistence type="predicted"/>
<evidence type="ECO:0000313" key="5">
    <source>
        <dbReference type="Proteomes" id="UP000185596"/>
    </source>
</evidence>
<evidence type="ECO:0000259" key="3">
    <source>
        <dbReference type="PROSITE" id="PS50977"/>
    </source>
</evidence>
<feature type="DNA-binding region" description="H-T-H motif" evidence="2">
    <location>
        <begin position="36"/>
        <end position="55"/>
    </location>
</feature>
<reference evidence="4 5" key="1">
    <citation type="submission" date="2016-12" db="EMBL/GenBank/DDBJ databases">
        <title>The draft genome sequence of Actinophytocola sp. 11-183.</title>
        <authorList>
            <person name="Wang W."/>
            <person name="Yuan L."/>
        </authorList>
    </citation>
    <scope>NUCLEOTIDE SEQUENCE [LARGE SCALE GENOMIC DNA]</scope>
    <source>
        <strain evidence="4 5">11-183</strain>
    </source>
</reference>
<keyword evidence="5" id="KW-1185">Reference proteome</keyword>
<gene>
    <name evidence="4" type="ORF">BU204_08265</name>
</gene>
<dbReference type="Proteomes" id="UP000185596">
    <property type="component" value="Unassembled WGS sequence"/>
</dbReference>
<dbReference type="GO" id="GO:0003677">
    <property type="term" value="F:DNA binding"/>
    <property type="evidence" value="ECO:0007669"/>
    <property type="project" value="UniProtKB-UniRule"/>
</dbReference>
<dbReference type="SUPFAM" id="SSF46689">
    <property type="entry name" value="Homeodomain-like"/>
    <property type="match status" value="1"/>
</dbReference>
<sequence length="202" mass="22287">MVMYAERVPPDATETKRRLLTAAVEEFARYGLAGARVDRIAETAAANKRSIYMHFGTKEELFDRVVADSMVELAEAVVVDARQLPGYAGELFDRLEQRPHVRRLYLWAGLERQQPIDVEVEEYRKNVAAIGAAQQAGEVRDDIPATELMAMVIALVISWDTASWSLKALASETGHDSFTRRRTAVTAAVAALVRPPVTASSG</sequence>
<dbReference type="PANTHER" id="PTHR30328:SF54">
    <property type="entry name" value="HTH-TYPE TRANSCRIPTIONAL REPRESSOR SCO4008"/>
    <property type="match status" value="1"/>
</dbReference>
<dbReference type="SUPFAM" id="SSF48498">
    <property type="entry name" value="Tetracyclin repressor-like, C-terminal domain"/>
    <property type="match status" value="1"/>
</dbReference>
<dbReference type="InterPro" id="IPR009057">
    <property type="entry name" value="Homeodomain-like_sf"/>
</dbReference>
<dbReference type="InterPro" id="IPR041467">
    <property type="entry name" value="Sco4008_C"/>
</dbReference>
<dbReference type="EMBL" id="MSIE01000011">
    <property type="protein sequence ID" value="OLF18118.1"/>
    <property type="molecule type" value="Genomic_DNA"/>
</dbReference>